<sequence length="349" mass="39985">MAACSFTKLTACSSLLQKCCWRWKECTQNGFLNSSCVVSGVRYYRGSNRNTRKRERNLRQKLIKREATEPKVFDKKEFFRQNYDRELFSFKSRLGLTFNDDNTLLTALTHESFKADTITDDSGDNEASIQISEHNARLSLLGLTASSLYIVDHLCSTYPSLPRLGVRCFHDFLLGRSNIVKLAQQVSLPDMIRLEHDLDDLHKEKHLDFRKEDVVCDTFFALVGAIYVDQGCSEARRFVEDFIITQLQGEELDKILHFDFPEKVLQNIFAIQGKEKPEARLIQQSGLNTLVPVYVVGVFTGDKMIAEASSYSQIRAKNEALKAALMKYCQEGMLQPFPKERKQLNKVAH</sequence>
<organism evidence="9 10">
    <name type="scientific">Porites lobata</name>
    <dbReference type="NCBI Taxonomy" id="104759"/>
    <lineage>
        <taxon>Eukaryota</taxon>
        <taxon>Metazoa</taxon>
        <taxon>Cnidaria</taxon>
        <taxon>Anthozoa</taxon>
        <taxon>Hexacorallia</taxon>
        <taxon>Scleractinia</taxon>
        <taxon>Fungiina</taxon>
        <taxon>Poritidae</taxon>
        <taxon>Porites</taxon>
    </lineage>
</organism>
<dbReference type="Gene3D" id="1.10.1520.10">
    <property type="entry name" value="Ribonuclease III domain"/>
    <property type="match status" value="1"/>
</dbReference>
<accession>A0ABN8NT77</accession>
<dbReference type="InterPro" id="IPR000999">
    <property type="entry name" value="RNase_III_dom"/>
</dbReference>
<keyword evidence="5" id="KW-0687">Ribonucleoprotein</keyword>
<evidence type="ECO:0000256" key="5">
    <source>
        <dbReference type="ARBA" id="ARBA00023274"/>
    </source>
</evidence>
<keyword evidence="2" id="KW-0694">RNA-binding</keyword>
<evidence type="ECO:0000256" key="7">
    <source>
        <dbReference type="ARBA" id="ARBA00035187"/>
    </source>
</evidence>
<keyword evidence="4" id="KW-0496">Mitochondrion</keyword>
<comment type="caution">
    <text evidence="9">The sequence shown here is derived from an EMBL/GenBank/DDBJ whole genome shotgun (WGS) entry which is preliminary data.</text>
</comment>
<dbReference type="InterPro" id="IPR044444">
    <property type="entry name" value="Ribosomal_mL44_DSRM_metazoa"/>
</dbReference>
<comment type="subcellular location">
    <subcellularLocation>
        <location evidence="1">Mitochondrion</location>
    </subcellularLocation>
</comment>
<keyword evidence="10" id="KW-1185">Reference proteome</keyword>
<proteinExistence type="inferred from homology"/>
<dbReference type="Proteomes" id="UP001159405">
    <property type="component" value="Unassembled WGS sequence"/>
</dbReference>
<name>A0ABN8NT77_9CNID</name>
<dbReference type="CDD" id="cd00593">
    <property type="entry name" value="RIBOc"/>
    <property type="match status" value="1"/>
</dbReference>
<dbReference type="InterPro" id="IPR036389">
    <property type="entry name" value="RNase_III_sf"/>
</dbReference>
<dbReference type="PROSITE" id="PS50142">
    <property type="entry name" value="RNASE_3_2"/>
    <property type="match status" value="1"/>
</dbReference>
<protein>
    <recommendedName>
        <fullName evidence="7">Large ribosomal subunit protein mL44</fullName>
    </recommendedName>
</protein>
<comment type="similarity">
    <text evidence="6">Belongs to the ribonuclease III family. Mitochondrion-specific ribosomal protein mL44 subfamily.</text>
</comment>
<evidence type="ECO:0000256" key="2">
    <source>
        <dbReference type="ARBA" id="ARBA00022884"/>
    </source>
</evidence>
<evidence type="ECO:0000256" key="3">
    <source>
        <dbReference type="ARBA" id="ARBA00022980"/>
    </source>
</evidence>
<evidence type="ECO:0000259" key="8">
    <source>
        <dbReference type="PROSITE" id="PS50142"/>
    </source>
</evidence>
<feature type="domain" description="RNase III" evidence="8">
    <location>
        <begin position="87"/>
        <end position="231"/>
    </location>
</feature>
<dbReference type="EMBL" id="CALNXK010000034">
    <property type="protein sequence ID" value="CAH3120120.1"/>
    <property type="molecule type" value="Genomic_DNA"/>
</dbReference>
<dbReference type="PANTHER" id="PTHR11207:SF5">
    <property type="entry name" value="LARGE RIBOSOMAL SUBUNIT PROTEIN ML44"/>
    <property type="match status" value="1"/>
</dbReference>
<dbReference type="PANTHER" id="PTHR11207">
    <property type="entry name" value="RIBONUCLEASE III"/>
    <property type="match status" value="1"/>
</dbReference>
<evidence type="ECO:0000256" key="6">
    <source>
        <dbReference type="ARBA" id="ARBA00024034"/>
    </source>
</evidence>
<gene>
    <name evidence="9" type="ORF">PLOB_00027753</name>
</gene>
<dbReference type="Pfam" id="PF14622">
    <property type="entry name" value="Ribonucleas_3_3"/>
    <property type="match status" value="1"/>
</dbReference>
<keyword evidence="3" id="KW-0689">Ribosomal protein</keyword>
<evidence type="ECO:0000313" key="10">
    <source>
        <dbReference type="Proteomes" id="UP001159405"/>
    </source>
</evidence>
<evidence type="ECO:0000256" key="1">
    <source>
        <dbReference type="ARBA" id="ARBA00004173"/>
    </source>
</evidence>
<evidence type="ECO:0000313" key="9">
    <source>
        <dbReference type="EMBL" id="CAH3120120.1"/>
    </source>
</evidence>
<reference evidence="9 10" key="1">
    <citation type="submission" date="2022-05" db="EMBL/GenBank/DDBJ databases">
        <authorList>
            <consortium name="Genoscope - CEA"/>
            <person name="William W."/>
        </authorList>
    </citation>
    <scope>NUCLEOTIDE SEQUENCE [LARGE SCALE GENOMIC DNA]</scope>
</reference>
<evidence type="ECO:0000256" key="4">
    <source>
        <dbReference type="ARBA" id="ARBA00023128"/>
    </source>
</evidence>
<dbReference type="Gene3D" id="3.30.160.20">
    <property type="match status" value="1"/>
</dbReference>
<dbReference type="Pfam" id="PF22892">
    <property type="entry name" value="DSRM_MRPL44"/>
    <property type="match status" value="1"/>
</dbReference>
<dbReference type="SUPFAM" id="SSF69065">
    <property type="entry name" value="RNase III domain-like"/>
    <property type="match status" value="1"/>
</dbReference>
<dbReference type="SMART" id="SM00535">
    <property type="entry name" value="RIBOc"/>
    <property type="match status" value="1"/>
</dbReference>